<dbReference type="PANTHER" id="PTHR35579">
    <property type="entry name" value="CRISPR SYSTEM CMS ENDORIBONUCLEASE CSM3"/>
    <property type="match status" value="1"/>
</dbReference>
<sequence>MYGKIQITGKLQVLTGMHIGGSSAFAAIGAVDAPIIKDVATNLPMVPGSSLKGKMRTLLAREYNDKLTEPENDDVRLTRLFGTSKKGAVKRSRLLFSDMILANGDELREKGLQSLTEVKFENTINRATAVANPRQIERAIRGSVFELDLIYEVENEKELLEDMQTLGEGMKLLQYDYLGGHGSRGYGKVKFQDILAETVVGDVPEELLDECNQILGNAISERE</sequence>
<dbReference type="PANTHER" id="PTHR35579:SF3">
    <property type="entry name" value="CRISPR SYSTEM CMS ENDORIBONUCLEASE CSM3"/>
    <property type="match status" value="1"/>
</dbReference>
<dbReference type="InterPro" id="IPR013412">
    <property type="entry name" value="CRISPR-assoc_RAMP_Csm3"/>
</dbReference>
<dbReference type="EMBL" id="DWWL01000017">
    <property type="protein sequence ID" value="HJC47042.1"/>
    <property type="molecule type" value="Genomic_DNA"/>
</dbReference>
<dbReference type="GO" id="GO:0004519">
    <property type="term" value="F:endonuclease activity"/>
    <property type="evidence" value="ECO:0007669"/>
    <property type="project" value="UniProtKB-KW"/>
</dbReference>
<dbReference type="GO" id="GO:0051607">
    <property type="term" value="P:defense response to virus"/>
    <property type="evidence" value="ECO:0007669"/>
    <property type="project" value="UniProtKB-KW"/>
</dbReference>
<dbReference type="GO" id="GO:0003723">
    <property type="term" value="F:RNA binding"/>
    <property type="evidence" value="ECO:0007669"/>
    <property type="project" value="UniProtKB-KW"/>
</dbReference>
<dbReference type="InterPro" id="IPR005537">
    <property type="entry name" value="RAMP_III_fam"/>
</dbReference>
<gene>
    <name evidence="10" type="primary">csm3</name>
    <name evidence="10" type="ORF">IAA04_03205</name>
</gene>
<evidence type="ECO:0000256" key="3">
    <source>
        <dbReference type="ARBA" id="ARBA00022722"/>
    </source>
</evidence>
<evidence type="ECO:0000313" key="11">
    <source>
        <dbReference type="Proteomes" id="UP000823883"/>
    </source>
</evidence>
<protein>
    <recommendedName>
        <fullName evidence="2">CRISPR system Cms endoribonuclease Csm3</fullName>
    </recommendedName>
    <alternativeName>
        <fullName evidence="8">CRISPR type III A-associated RAMP protein Csm3</fullName>
    </alternativeName>
</protein>
<evidence type="ECO:0000313" key="10">
    <source>
        <dbReference type="EMBL" id="HJC47042.1"/>
    </source>
</evidence>
<evidence type="ECO:0000256" key="7">
    <source>
        <dbReference type="ARBA" id="ARBA00023118"/>
    </source>
</evidence>
<evidence type="ECO:0000256" key="4">
    <source>
        <dbReference type="ARBA" id="ARBA00022759"/>
    </source>
</evidence>
<feature type="domain" description="CRISPR type III-associated protein" evidence="9">
    <location>
        <begin position="10"/>
        <end position="190"/>
    </location>
</feature>
<keyword evidence="6" id="KW-0694">RNA-binding</keyword>
<evidence type="ECO:0000256" key="6">
    <source>
        <dbReference type="ARBA" id="ARBA00022884"/>
    </source>
</evidence>
<name>A0A9D2PA84_9FIRM</name>
<reference evidence="10" key="2">
    <citation type="submission" date="2021-04" db="EMBL/GenBank/DDBJ databases">
        <authorList>
            <person name="Gilroy R."/>
        </authorList>
    </citation>
    <scope>NUCLEOTIDE SEQUENCE</scope>
    <source>
        <strain evidence="10">CHK183-5548</strain>
    </source>
</reference>
<accession>A0A9D2PA84</accession>
<keyword evidence="3" id="KW-0540">Nuclease</keyword>
<comment type="caution">
    <text evidence="10">The sequence shown here is derived from an EMBL/GenBank/DDBJ whole genome shotgun (WGS) entry which is preliminary data.</text>
</comment>
<comment type="similarity">
    <text evidence="1">Belongs to the CRISPR-associated Csm3 family.</text>
</comment>
<evidence type="ECO:0000256" key="2">
    <source>
        <dbReference type="ARBA" id="ARBA00022150"/>
    </source>
</evidence>
<dbReference type="Pfam" id="PF03787">
    <property type="entry name" value="RAMPs"/>
    <property type="match status" value="1"/>
</dbReference>
<keyword evidence="4" id="KW-0255">Endonuclease</keyword>
<evidence type="ECO:0000256" key="5">
    <source>
        <dbReference type="ARBA" id="ARBA00022801"/>
    </source>
</evidence>
<reference evidence="10" key="1">
    <citation type="journal article" date="2021" name="PeerJ">
        <title>Extensive microbial diversity within the chicken gut microbiome revealed by metagenomics and culture.</title>
        <authorList>
            <person name="Gilroy R."/>
            <person name="Ravi A."/>
            <person name="Getino M."/>
            <person name="Pursley I."/>
            <person name="Horton D.L."/>
            <person name="Alikhan N.F."/>
            <person name="Baker D."/>
            <person name="Gharbi K."/>
            <person name="Hall N."/>
            <person name="Watson M."/>
            <person name="Adriaenssens E.M."/>
            <person name="Foster-Nyarko E."/>
            <person name="Jarju S."/>
            <person name="Secka A."/>
            <person name="Antonio M."/>
            <person name="Oren A."/>
            <person name="Chaudhuri R.R."/>
            <person name="La Ragione R."/>
            <person name="Hildebrand F."/>
            <person name="Pallen M.J."/>
        </authorList>
    </citation>
    <scope>NUCLEOTIDE SEQUENCE</scope>
    <source>
        <strain evidence="10">CHK183-5548</strain>
    </source>
</reference>
<keyword evidence="7" id="KW-0051">Antiviral defense</keyword>
<dbReference type="NCBIfam" id="TIGR02582">
    <property type="entry name" value="cas7_TM1809"/>
    <property type="match status" value="1"/>
</dbReference>
<dbReference type="GO" id="GO:0016787">
    <property type="term" value="F:hydrolase activity"/>
    <property type="evidence" value="ECO:0007669"/>
    <property type="project" value="UniProtKB-KW"/>
</dbReference>
<evidence type="ECO:0000256" key="1">
    <source>
        <dbReference type="ARBA" id="ARBA00006342"/>
    </source>
</evidence>
<evidence type="ECO:0000256" key="8">
    <source>
        <dbReference type="ARBA" id="ARBA00033183"/>
    </source>
</evidence>
<keyword evidence="5" id="KW-0378">Hydrolase</keyword>
<proteinExistence type="inferred from homology"/>
<evidence type="ECO:0000259" key="9">
    <source>
        <dbReference type="Pfam" id="PF03787"/>
    </source>
</evidence>
<organism evidence="10 11">
    <name type="scientific">Candidatus Lachnoclostridium pullistercoris</name>
    <dbReference type="NCBI Taxonomy" id="2838632"/>
    <lineage>
        <taxon>Bacteria</taxon>
        <taxon>Bacillati</taxon>
        <taxon>Bacillota</taxon>
        <taxon>Clostridia</taxon>
        <taxon>Lachnospirales</taxon>
        <taxon>Lachnospiraceae</taxon>
    </lineage>
</organism>
<dbReference type="Proteomes" id="UP000823883">
    <property type="component" value="Unassembled WGS sequence"/>
</dbReference>
<dbReference type="AlphaFoldDB" id="A0A9D2PA84"/>
<dbReference type="InterPro" id="IPR052216">
    <property type="entry name" value="CRISPR_Csm3_endoribonuclease"/>
</dbReference>